<dbReference type="GO" id="GO:0051453">
    <property type="term" value="P:regulation of intracellular pH"/>
    <property type="evidence" value="ECO:0007669"/>
    <property type="project" value="TreeGrafter"/>
</dbReference>
<evidence type="ECO:0000256" key="5">
    <source>
        <dbReference type="ARBA" id="ARBA00022989"/>
    </source>
</evidence>
<organism evidence="11 12">
    <name type="scientific">Hypsibius exemplaris</name>
    <name type="common">Freshwater tardigrade</name>
    <dbReference type="NCBI Taxonomy" id="2072580"/>
    <lineage>
        <taxon>Eukaryota</taxon>
        <taxon>Metazoa</taxon>
        <taxon>Ecdysozoa</taxon>
        <taxon>Tardigrada</taxon>
        <taxon>Eutardigrada</taxon>
        <taxon>Parachela</taxon>
        <taxon>Hypsibioidea</taxon>
        <taxon>Hypsibiidae</taxon>
        <taxon>Hypsibius</taxon>
    </lineage>
</organism>
<keyword evidence="6" id="KW-0915">Sodium</keyword>
<name>A0A1W0WD23_HYPEX</name>
<keyword evidence="2" id="KW-0813">Transport</keyword>
<reference evidence="12" key="1">
    <citation type="submission" date="2017-01" db="EMBL/GenBank/DDBJ databases">
        <title>Comparative genomics of anhydrobiosis in the tardigrade Hypsibius dujardini.</title>
        <authorList>
            <person name="Yoshida Y."/>
            <person name="Koutsovoulos G."/>
            <person name="Laetsch D."/>
            <person name="Stevens L."/>
            <person name="Kumar S."/>
            <person name="Horikawa D."/>
            <person name="Ishino K."/>
            <person name="Komine S."/>
            <person name="Tomita M."/>
            <person name="Blaxter M."/>
            <person name="Arakawa K."/>
        </authorList>
    </citation>
    <scope>NUCLEOTIDE SEQUENCE [LARGE SCALE GENOMIC DNA]</scope>
    <source>
        <strain evidence="12">Z151</strain>
    </source>
</reference>
<evidence type="ECO:0000256" key="9">
    <source>
        <dbReference type="ARBA" id="ARBA00023201"/>
    </source>
</evidence>
<keyword evidence="12" id="KW-1185">Reference proteome</keyword>
<gene>
    <name evidence="11" type="ORF">BV898_12710</name>
</gene>
<dbReference type="InterPro" id="IPR006153">
    <property type="entry name" value="Cation/H_exchanger_TM"/>
</dbReference>
<dbReference type="GO" id="GO:0015385">
    <property type="term" value="F:sodium:proton antiporter activity"/>
    <property type="evidence" value="ECO:0007669"/>
    <property type="project" value="InterPro"/>
</dbReference>
<accession>A0A1W0WD23</accession>
<comment type="caution">
    <text evidence="11">The sequence shown here is derived from an EMBL/GenBank/DDBJ whole genome shotgun (WGS) entry which is preliminary data.</text>
</comment>
<dbReference type="PANTHER" id="PTHR10110:SF86">
    <property type="entry name" value="SODIUM_HYDROGEN EXCHANGER 7"/>
    <property type="match status" value="1"/>
</dbReference>
<dbReference type="Proteomes" id="UP000192578">
    <property type="component" value="Unassembled WGS sequence"/>
</dbReference>
<dbReference type="GO" id="GO:0015386">
    <property type="term" value="F:potassium:proton antiporter activity"/>
    <property type="evidence" value="ECO:0007669"/>
    <property type="project" value="TreeGrafter"/>
</dbReference>
<keyword evidence="8" id="KW-0472">Membrane</keyword>
<dbReference type="InterPro" id="IPR018422">
    <property type="entry name" value="Cation/H_exchanger_CPA1"/>
</dbReference>
<keyword evidence="9" id="KW-0739">Sodium transport</keyword>
<dbReference type="GO" id="GO:0005886">
    <property type="term" value="C:plasma membrane"/>
    <property type="evidence" value="ECO:0007669"/>
    <property type="project" value="UniProtKB-SubCell"/>
</dbReference>
<dbReference type="Pfam" id="PF00999">
    <property type="entry name" value="Na_H_Exchanger"/>
    <property type="match status" value="1"/>
</dbReference>
<dbReference type="Gene3D" id="6.10.140.1330">
    <property type="match status" value="1"/>
</dbReference>
<dbReference type="GO" id="GO:0098719">
    <property type="term" value="P:sodium ion import across plasma membrane"/>
    <property type="evidence" value="ECO:0007669"/>
    <property type="project" value="TreeGrafter"/>
</dbReference>
<dbReference type="EMBL" id="MTYJ01000131">
    <property type="protein sequence ID" value="OQV13053.1"/>
    <property type="molecule type" value="Genomic_DNA"/>
</dbReference>
<evidence type="ECO:0000313" key="11">
    <source>
        <dbReference type="EMBL" id="OQV13053.1"/>
    </source>
</evidence>
<evidence type="ECO:0000256" key="7">
    <source>
        <dbReference type="ARBA" id="ARBA00023065"/>
    </source>
</evidence>
<evidence type="ECO:0000313" key="12">
    <source>
        <dbReference type="Proteomes" id="UP000192578"/>
    </source>
</evidence>
<keyword evidence="5" id="KW-1133">Transmembrane helix</keyword>
<evidence type="ECO:0000256" key="1">
    <source>
        <dbReference type="ARBA" id="ARBA00004651"/>
    </source>
</evidence>
<keyword evidence="3" id="KW-1003">Cell membrane</keyword>
<dbReference type="OrthoDB" id="441412at2759"/>
<proteinExistence type="predicted"/>
<feature type="domain" description="Cation/H+ exchanger transmembrane" evidence="10">
    <location>
        <begin position="2"/>
        <end position="75"/>
    </location>
</feature>
<comment type="subcellular location">
    <subcellularLocation>
        <location evidence="1">Cell membrane</location>
        <topology evidence="1">Multi-pass membrane protein</topology>
    </subcellularLocation>
</comment>
<sequence>MLFSAVVSASDPIAAVALLKEAGSSKTLTTVLEGTSLLSDTSAVVLTKLFRKLADTETVDPTGSDIAIAVFKNILGGRSGDDFTFPGLGVGFLLTSLLSRVSSVWKAELILIVVTPVFGCFGRRTRALTSAAHSPPWCSVCDELPQDLHQSRRGGAGEPDLAADMPRFQHAHFQLGRRDHCPESVAMSNKDDDEPIIPISAHDLLDLFISTSFSFSSGTVTTLTESYPEHF</sequence>
<dbReference type="AlphaFoldDB" id="A0A1W0WD23"/>
<protein>
    <recommendedName>
        <fullName evidence="10">Cation/H+ exchanger transmembrane domain-containing protein</fullName>
    </recommendedName>
</protein>
<evidence type="ECO:0000256" key="6">
    <source>
        <dbReference type="ARBA" id="ARBA00023053"/>
    </source>
</evidence>
<evidence type="ECO:0000256" key="2">
    <source>
        <dbReference type="ARBA" id="ARBA00022448"/>
    </source>
</evidence>
<keyword evidence="7" id="KW-0406">Ion transport</keyword>
<evidence type="ECO:0000256" key="4">
    <source>
        <dbReference type="ARBA" id="ARBA00022692"/>
    </source>
</evidence>
<evidence type="ECO:0000256" key="3">
    <source>
        <dbReference type="ARBA" id="ARBA00022475"/>
    </source>
</evidence>
<evidence type="ECO:0000259" key="10">
    <source>
        <dbReference type="Pfam" id="PF00999"/>
    </source>
</evidence>
<evidence type="ECO:0000256" key="8">
    <source>
        <dbReference type="ARBA" id="ARBA00023136"/>
    </source>
</evidence>
<keyword evidence="4" id="KW-0812">Transmembrane</keyword>
<dbReference type="PANTHER" id="PTHR10110">
    <property type="entry name" value="SODIUM/HYDROGEN EXCHANGER"/>
    <property type="match status" value="1"/>
</dbReference>